<evidence type="ECO:0000256" key="2">
    <source>
        <dbReference type="ARBA" id="ARBA00022723"/>
    </source>
</evidence>
<sequence length="378" mass="43299">MAARRVQQKNGSGLAQPARKTKCNFGCRNIIPSPPKLRLVDNSECDVSMNSDPQPAESLLYPVSVKLEPLDFSLHDLPSNASSVVYDGHKTKLDLWDLKSEIKVELSSDEHLTFEVAEMIVDPFKDCASAEVKPENGQVTKHAIIEESLQHLTPQTREDLVLSEPEKSNQEGRFCHVLKYGDRTEQTPHLGTGKTGKAHTKLKAQNEHLCSLCGNEYASARNLHIHMRIHTGEKPYVCDTCGKAFSRSDRLASHTRIHTSQKRPAKPRRFACSQCERTFALACDLKDHMRRHRQERLHACPVCEKRFFDARDRNRHVEIHSDLKRFVCTECGNSFRRRNTLEKHQRIHTGERPYDCPECGKALRYKYSLAMHMKTHRK</sequence>
<evidence type="ECO:0000256" key="3">
    <source>
        <dbReference type="ARBA" id="ARBA00022737"/>
    </source>
</evidence>
<evidence type="ECO:0000256" key="1">
    <source>
        <dbReference type="ARBA" id="ARBA00004123"/>
    </source>
</evidence>
<keyword evidence="5" id="KW-0862">Zinc</keyword>
<dbReference type="AlphaFoldDB" id="A0A6P8GJ06"/>
<evidence type="ECO:0000313" key="13">
    <source>
        <dbReference type="RefSeq" id="XP_031434870.1"/>
    </source>
</evidence>
<proteinExistence type="predicted"/>
<evidence type="ECO:0000259" key="11">
    <source>
        <dbReference type="PROSITE" id="PS50157"/>
    </source>
</evidence>
<dbReference type="FunFam" id="3.30.160.60:FF:000759">
    <property type="entry name" value="zinc finger protein 16"/>
    <property type="match status" value="1"/>
</dbReference>
<dbReference type="Proteomes" id="UP000515152">
    <property type="component" value="Chromosome 13"/>
</dbReference>
<keyword evidence="7" id="KW-0238">DNA-binding</keyword>
<evidence type="ECO:0000313" key="12">
    <source>
        <dbReference type="Proteomes" id="UP000515152"/>
    </source>
</evidence>
<feature type="domain" description="C2H2-type" evidence="11">
    <location>
        <begin position="270"/>
        <end position="297"/>
    </location>
</feature>
<feature type="domain" description="C2H2-type" evidence="11">
    <location>
        <begin position="208"/>
        <end position="235"/>
    </location>
</feature>
<evidence type="ECO:0000256" key="9">
    <source>
        <dbReference type="ARBA" id="ARBA00023242"/>
    </source>
</evidence>
<dbReference type="FunFam" id="3.30.160.60:FF:000624">
    <property type="entry name" value="zinc finger protein 697"/>
    <property type="match status" value="1"/>
</dbReference>
<keyword evidence="6" id="KW-0805">Transcription regulation</keyword>
<protein>
    <submittedName>
        <fullName evidence="13">Zinc finger protein 501-like</fullName>
    </submittedName>
</protein>
<reference evidence="13" key="1">
    <citation type="submission" date="2025-08" db="UniProtKB">
        <authorList>
            <consortium name="RefSeq"/>
        </authorList>
    </citation>
    <scope>IDENTIFICATION</scope>
</reference>
<dbReference type="InterPro" id="IPR036236">
    <property type="entry name" value="Znf_C2H2_sf"/>
</dbReference>
<dbReference type="PROSITE" id="PS50157">
    <property type="entry name" value="ZINC_FINGER_C2H2_2"/>
    <property type="match status" value="6"/>
</dbReference>
<dbReference type="GO" id="GO:0000977">
    <property type="term" value="F:RNA polymerase II transcription regulatory region sequence-specific DNA binding"/>
    <property type="evidence" value="ECO:0007669"/>
    <property type="project" value="TreeGrafter"/>
</dbReference>
<evidence type="ECO:0000256" key="5">
    <source>
        <dbReference type="ARBA" id="ARBA00022833"/>
    </source>
</evidence>
<dbReference type="Gene3D" id="3.30.160.60">
    <property type="entry name" value="Classic Zinc Finger"/>
    <property type="match status" value="6"/>
</dbReference>
<dbReference type="RefSeq" id="XP_031434870.1">
    <property type="nucleotide sequence ID" value="XM_031579010.2"/>
</dbReference>
<evidence type="ECO:0000256" key="7">
    <source>
        <dbReference type="ARBA" id="ARBA00023125"/>
    </source>
</evidence>
<dbReference type="PANTHER" id="PTHR24409">
    <property type="entry name" value="ZINC FINGER PROTEIN 142"/>
    <property type="match status" value="1"/>
</dbReference>
<dbReference type="GeneID" id="116223185"/>
<evidence type="ECO:0000256" key="10">
    <source>
        <dbReference type="PROSITE-ProRule" id="PRU00042"/>
    </source>
</evidence>
<comment type="subcellular location">
    <subcellularLocation>
        <location evidence="1">Nucleus</location>
    </subcellularLocation>
</comment>
<organism evidence="12 13">
    <name type="scientific">Clupea harengus</name>
    <name type="common">Atlantic herring</name>
    <dbReference type="NCBI Taxonomy" id="7950"/>
    <lineage>
        <taxon>Eukaryota</taxon>
        <taxon>Metazoa</taxon>
        <taxon>Chordata</taxon>
        <taxon>Craniata</taxon>
        <taxon>Vertebrata</taxon>
        <taxon>Euteleostomi</taxon>
        <taxon>Actinopterygii</taxon>
        <taxon>Neopterygii</taxon>
        <taxon>Teleostei</taxon>
        <taxon>Clupei</taxon>
        <taxon>Clupeiformes</taxon>
        <taxon>Clupeoidei</taxon>
        <taxon>Clupeidae</taxon>
        <taxon>Clupea</taxon>
    </lineage>
</organism>
<gene>
    <name evidence="13" type="primary">LOC116223185</name>
</gene>
<keyword evidence="9" id="KW-0539">Nucleus</keyword>
<dbReference type="GO" id="GO:0008270">
    <property type="term" value="F:zinc ion binding"/>
    <property type="evidence" value="ECO:0007669"/>
    <property type="project" value="UniProtKB-KW"/>
</dbReference>
<feature type="domain" description="C2H2-type" evidence="11">
    <location>
        <begin position="326"/>
        <end position="353"/>
    </location>
</feature>
<evidence type="ECO:0000256" key="4">
    <source>
        <dbReference type="ARBA" id="ARBA00022771"/>
    </source>
</evidence>
<feature type="domain" description="C2H2-type" evidence="11">
    <location>
        <begin position="298"/>
        <end position="325"/>
    </location>
</feature>
<evidence type="ECO:0000256" key="8">
    <source>
        <dbReference type="ARBA" id="ARBA00023163"/>
    </source>
</evidence>
<feature type="domain" description="C2H2-type" evidence="11">
    <location>
        <begin position="236"/>
        <end position="263"/>
    </location>
</feature>
<dbReference type="InterPro" id="IPR013087">
    <property type="entry name" value="Znf_C2H2_type"/>
</dbReference>
<dbReference type="FunFam" id="3.30.160.60:FF:000446">
    <property type="entry name" value="Zinc finger protein"/>
    <property type="match status" value="1"/>
</dbReference>
<dbReference type="KEGG" id="char:116223185"/>
<dbReference type="GO" id="GO:0005634">
    <property type="term" value="C:nucleus"/>
    <property type="evidence" value="ECO:0007669"/>
    <property type="project" value="UniProtKB-SubCell"/>
</dbReference>
<dbReference type="SUPFAM" id="SSF57667">
    <property type="entry name" value="beta-beta-alpha zinc fingers"/>
    <property type="match status" value="3"/>
</dbReference>
<keyword evidence="8" id="KW-0804">Transcription</keyword>
<dbReference type="FunFam" id="3.30.160.60:FF:000564">
    <property type="entry name" value="zinc finger protein 699"/>
    <property type="match status" value="1"/>
</dbReference>
<keyword evidence="3" id="KW-0677">Repeat</keyword>
<keyword evidence="2" id="KW-0479">Metal-binding</keyword>
<dbReference type="SMART" id="SM00355">
    <property type="entry name" value="ZnF_C2H2"/>
    <property type="match status" value="6"/>
</dbReference>
<feature type="domain" description="C2H2-type" evidence="11">
    <location>
        <begin position="354"/>
        <end position="378"/>
    </location>
</feature>
<accession>A0A6P8GJ06</accession>
<name>A0A6P8GJ06_CLUHA</name>
<dbReference type="PROSITE" id="PS00028">
    <property type="entry name" value="ZINC_FINGER_C2H2_1"/>
    <property type="match status" value="5"/>
</dbReference>
<dbReference type="OrthoDB" id="427030at2759"/>
<keyword evidence="4 10" id="KW-0863">Zinc-finger</keyword>
<evidence type="ECO:0000256" key="6">
    <source>
        <dbReference type="ARBA" id="ARBA00023015"/>
    </source>
</evidence>
<keyword evidence="12" id="KW-1185">Reference proteome</keyword>
<dbReference type="GO" id="GO:0000981">
    <property type="term" value="F:DNA-binding transcription factor activity, RNA polymerase II-specific"/>
    <property type="evidence" value="ECO:0007669"/>
    <property type="project" value="TreeGrafter"/>
</dbReference>
<dbReference type="Pfam" id="PF00096">
    <property type="entry name" value="zf-C2H2"/>
    <property type="match status" value="4"/>
</dbReference>
<dbReference type="PANTHER" id="PTHR24409:SF295">
    <property type="entry name" value="AZ2-RELATED"/>
    <property type="match status" value="1"/>
</dbReference>